<dbReference type="NCBIfam" id="TIGR00747">
    <property type="entry name" value="fabH"/>
    <property type="match status" value="1"/>
</dbReference>
<sequence length="322" mass="35060">MNQYGKITCTGKYIPTRKVTNDDLSQFMDTSDEWISSRTGIHSRHVVTDENTSDLCTKAALNLLEKSKLAPETIDFIIVATITPDYQMPSVACQVQAGINAVNAFAFDISAACSGFVYALSIGEKMIRSGYSKGIILGGETLSKTLDWNDRSTAVLFGDGAAGVILEATDTPHVLAESLHSDGSRGGSLTSGFVSNNSPFYEQKDEKSNWLEMNGRAIFDFAMSDVAKDIREVLEANDCEVDYFLLHQANIRMIDKMARKLKLPREKFLTSMDKYGNTSAASIPILLDEAVEAGTLTLGTQQNVMLTGFGGGLTWGTMLLTL</sequence>
<evidence type="ECO:0000256" key="2">
    <source>
        <dbReference type="ARBA" id="ARBA00022516"/>
    </source>
</evidence>
<evidence type="ECO:0000256" key="5">
    <source>
        <dbReference type="ARBA" id="ARBA00023098"/>
    </source>
</evidence>
<evidence type="ECO:0000313" key="13">
    <source>
        <dbReference type="Proteomes" id="UP000673375"/>
    </source>
</evidence>
<gene>
    <name evidence="9" type="primary">fabH</name>
    <name evidence="12" type="ORF">I6N96_17710</name>
</gene>
<dbReference type="InterPro" id="IPR013751">
    <property type="entry name" value="ACP_syn_III_N"/>
</dbReference>
<feature type="active site" evidence="9">
    <location>
        <position position="247"/>
    </location>
</feature>
<keyword evidence="9" id="KW-0963">Cytoplasm</keyword>
<evidence type="ECO:0000256" key="8">
    <source>
        <dbReference type="ARBA" id="ARBA00023315"/>
    </source>
</evidence>
<protein>
    <recommendedName>
        <fullName evidence="9">Beta-ketoacyl-[acyl-carrier-protein] synthase III</fullName>
        <shortName evidence="9">Beta-ketoacyl-ACP synthase III</shortName>
        <shortName evidence="9">KAS III</shortName>
        <ecNumber evidence="9">2.3.1.180</ecNumber>
    </recommendedName>
    <alternativeName>
        <fullName evidence="9">3-oxoacyl-[acyl-carrier-protein] synthase 3</fullName>
    </alternativeName>
    <alternativeName>
        <fullName evidence="9">3-oxoacyl-[acyl-carrier-protein] synthase III</fullName>
    </alternativeName>
</protein>
<keyword evidence="6 9" id="KW-0275">Fatty acid biosynthesis</keyword>
<evidence type="ECO:0000256" key="4">
    <source>
        <dbReference type="ARBA" id="ARBA00022832"/>
    </source>
</evidence>
<evidence type="ECO:0000259" key="11">
    <source>
        <dbReference type="Pfam" id="PF08545"/>
    </source>
</evidence>
<dbReference type="EC" id="2.3.1.180" evidence="9"/>
<feature type="domain" description="Beta-ketoacyl-[acyl-carrier-protein] synthase III N-terminal" evidence="11">
    <location>
        <begin position="107"/>
        <end position="183"/>
    </location>
</feature>
<accession>A0ABS4CPC8</accession>
<comment type="catalytic activity">
    <reaction evidence="9">
        <text>malonyl-[ACP] + acetyl-CoA + H(+) = 3-oxobutanoyl-[ACP] + CO2 + CoA</text>
        <dbReference type="Rhea" id="RHEA:12080"/>
        <dbReference type="Rhea" id="RHEA-COMP:9623"/>
        <dbReference type="Rhea" id="RHEA-COMP:9625"/>
        <dbReference type="ChEBI" id="CHEBI:15378"/>
        <dbReference type="ChEBI" id="CHEBI:16526"/>
        <dbReference type="ChEBI" id="CHEBI:57287"/>
        <dbReference type="ChEBI" id="CHEBI:57288"/>
        <dbReference type="ChEBI" id="CHEBI:78449"/>
        <dbReference type="ChEBI" id="CHEBI:78450"/>
        <dbReference type="EC" id="2.3.1.180"/>
    </reaction>
</comment>
<keyword evidence="4 9" id="KW-0276">Fatty acid metabolism</keyword>
<evidence type="ECO:0000259" key="10">
    <source>
        <dbReference type="Pfam" id="PF08541"/>
    </source>
</evidence>
<evidence type="ECO:0000256" key="1">
    <source>
        <dbReference type="ARBA" id="ARBA00008642"/>
    </source>
</evidence>
<dbReference type="SUPFAM" id="SSF53901">
    <property type="entry name" value="Thiolase-like"/>
    <property type="match status" value="1"/>
</dbReference>
<evidence type="ECO:0000313" key="12">
    <source>
        <dbReference type="EMBL" id="MBP1048132.1"/>
    </source>
</evidence>
<comment type="subunit">
    <text evidence="9">Homodimer.</text>
</comment>
<keyword evidence="7 9" id="KW-0511">Multifunctional enzyme</keyword>
<evidence type="ECO:0000256" key="3">
    <source>
        <dbReference type="ARBA" id="ARBA00022679"/>
    </source>
</evidence>
<comment type="function">
    <text evidence="9">Catalyzes the condensation reaction of fatty acid synthesis by the addition to an acyl acceptor of two carbons from malonyl-ACP. Catalyzes the first condensation reaction which initiates fatty acid synthesis and may therefore play a role in governing the total rate of fatty acid production. Possesses both acetoacetyl-ACP synthase and acetyl transacylase activities. Its substrate specificity determines the biosynthesis of branched-chain and/or straight-chain of fatty acids.</text>
</comment>
<dbReference type="NCBIfam" id="NF006829">
    <property type="entry name" value="PRK09352.1"/>
    <property type="match status" value="1"/>
</dbReference>
<evidence type="ECO:0000256" key="9">
    <source>
        <dbReference type="HAMAP-Rule" id="MF_01815"/>
    </source>
</evidence>
<feature type="active site" evidence="9">
    <location>
        <position position="277"/>
    </location>
</feature>
<dbReference type="InterPro" id="IPR016039">
    <property type="entry name" value="Thiolase-like"/>
</dbReference>
<dbReference type="Proteomes" id="UP000673375">
    <property type="component" value="Unassembled WGS sequence"/>
</dbReference>
<keyword evidence="8 9" id="KW-0012">Acyltransferase</keyword>
<dbReference type="Gene3D" id="3.40.47.10">
    <property type="match status" value="2"/>
</dbReference>
<dbReference type="PANTHER" id="PTHR43091">
    <property type="entry name" value="3-OXOACYL-[ACYL-CARRIER-PROTEIN] SYNTHASE"/>
    <property type="match status" value="1"/>
</dbReference>
<comment type="caution">
    <text evidence="12">The sequence shown here is derived from an EMBL/GenBank/DDBJ whole genome shotgun (WGS) entry which is preliminary data.</text>
</comment>
<keyword evidence="13" id="KW-1185">Reference proteome</keyword>
<dbReference type="Pfam" id="PF08541">
    <property type="entry name" value="ACP_syn_III_C"/>
    <property type="match status" value="1"/>
</dbReference>
<dbReference type="CDD" id="cd00830">
    <property type="entry name" value="KAS_III"/>
    <property type="match status" value="1"/>
</dbReference>
<evidence type="ECO:0000256" key="7">
    <source>
        <dbReference type="ARBA" id="ARBA00023268"/>
    </source>
</evidence>
<name>A0ABS4CPC8_9ENTE</name>
<keyword evidence="5 9" id="KW-0443">Lipid metabolism</keyword>
<keyword evidence="2 9" id="KW-0444">Lipid biosynthesis</keyword>
<comment type="domain">
    <text evidence="9">The last Arg residue of the ACP-binding site is essential for the weak association between ACP/AcpP and FabH.</text>
</comment>
<dbReference type="EMBL" id="JAEDXU010000013">
    <property type="protein sequence ID" value="MBP1048132.1"/>
    <property type="molecule type" value="Genomic_DNA"/>
</dbReference>
<evidence type="ECO:0000256" key="6">
    <source>
        <dbReference type="ARBA" id="ARBA00023160"/>
    </source>
</evidence>
<dbReference type="PANTHER" id="PTHR43091:SF1">
    <property type="entry name" value="BETA-KETOACYL-[ACYL-CARRIER-PROTEIN] SYNTHASE III, CHLOROPLASTIC"/>
    <property type="match status" value="1"/>
</dbReference>
<comment type="pathway">
    <text evidence="9">Lipid metabolism; fatty acid biosynthesis.</text>
</comment>
<comment type="subcellular location">
    <subcellularLocation>
        <location evidence="9">Cytoplasm</location>
    </subcellularLocation>
</comment>
<feature type="region of interest" description="ACP-binding" evidence="9">
    <location>
        <begin position="248"/>
        <end position="252"/>
    </location>
</feature>
<organism evidence="12 13">
    <name type="scientific">Enterococcus larvae</name>
    <dbReference type="NCBI Taxonomy" id="2794352"/>
    <lineage>
        <taxon>Bacteria</taxon>
        <taxon>Bacillati</taxon>
        <taxon>Bacillota</taxon>
        <taxon>Bacilli</taxon>
        <taxon>Lactobacillales</taxon>
        <taxon>Enterococcaceae</taxon>
        <taxon>Enterococcus</taxon>
    </lineage>
</organism>
<dbReference type="InterPro" id="IPR004655">
    <property type="entry name" value="FabH"/>
</dbReference>
<dbReference type="HAMAP" id="MF_01815">
    <property type="entry name" value="FabH"/>
    <property type="match status" value="1"/>
</dbReference>
<feature type="active site" evidence="9">
    <location>
        <position position="113"/>
    </location>
</feature>
<reference evidence="12 13" key="1">
    <citation type="submission" date="2020-12" db="EMBL/GenBank/DDBJ databases">
        <title>Vagococcus allomyrinae sp. nov. and Enterococcus lavae sp. nov., isolated from the larvae of Allomyrina dichotoma.</title>
        <authorList>
            <person name="Lee S.D."/>
        </authorList>
    </citation>
    <scope>NUCLEOTIDE SEQUENCE [LARGE SCALE GENOMIC DNA]</scope>
    <source>
        <strain evidence="12 13">BWM-S5</strain>
    </source>
</reference>
<feature type="domain" description="Beta-ketoacyl-[acyl-carrier-protein] synthase III C-terminal" evidence="10">
    <location>
        <begin position="240"/>
        <end position="321"/>
    </location>
</feature>
<dbReference type="InterPro" id="IPR013747">
    <property type="entry name" value="ACP_syn_III_C"/>
</dbReference>
<dbReference type="Pfam" id="PF08545">
    <property type="entry name" value="ACP_syn_III"/>
    <property type="match status" value="1"/>
</dbReference>
<proteinExistence type="inferred from homology"/>
<dbReference type="RefSeq" id="WP_209558907.1">
    <property type="nucleotide sequence ID" value="NZ_JAEDXU010000013.1"/>
</dbReference>
<comment type="similarity">
    <text evidence="1 9">Belongs to the thiolase-like superfamily. FabH family.</text>
</comment>
<keyword evidence="3 9" id="KW-0808">Transferase</keyword>